<dbReference type="PANTHER" id="PTHR10972">
    <property type="entry name" value="OXYSTEROL-BINDING PROTEIN-RELATED"/>
    <property type="match status" value="1"/>
</dbReference>
<dbReference type="InterPro" id="IPR018494">
    <property type="entry name" value="Oxysterol-bd_CS"/>
</dbReference>
<keyword evidence="6" id="KW-0040">ANK repeat</keyword>
<proteinExistence type="inferred from homology"/>
<feature type="compositionally biased region" description="Basic and acidic residues" evidence="8">
    <location>
        <begin position="21"/>
        <end position="30"/>
    </location>
</feature>
<feature type="region of interest" description="Disordered" evidence="8">
    <location>
        <begin position="1157"/>
        <end position="1204"/>
    </location>
</feature>
<dbReference type="InterPro" id="IPR000648">
    <property type="entry name" value="Oxysterol-bd"/>
</dbReference>
<dbReference type="GO" id="GO:0005635">
    <property type="term" value="C:nuclear envelope"/>
    <property type="evidence" value="ECO:0007669"/>
    <property type="project" value="TreeGrafter"/>
</dbReference>
<accession>A0A8H3IUL3</accession>
<evidence type="ECO:0000256" key="7">
    <source>
        <dbReference type="RuleBase" id="RU003844"/>
    </source>
</evidence>
<evidence type="ECO:0000256" key="4">
    <source>
        <dbReference type="ARBA" id="ARBA00023055"/>
    </source>
</evidence>
<sequence>MSDKGAEGHKRSKSALAKSLLHRDKSKSIDTDGESSIAASDAGSEPPSPTIGAPSGHHSFGGLRSSRHKAKTSSGIVGMDTPSPSTVALTRDAAVKQQDTTPTIQQSVRMFKLFEILRNGDGAAIAKAVTETSTMPTISEDADKGAAAGTGTLEGTTILHLAIQCADPAVVEQILSVAKTTPGASIDINARDRDGNTPLHLASMLGRPTTVRLLLDQPDVNDSLLNYQGRSALDLAKTPDIFQQLQLSRSLFVDATVKDVQKLVGKQDYDQLQATLEDSRVESVLDVNGGELATDPSTVESGGTLLHEAARKRDTTLIQLLLIHGADPFRRDRRGKLPQDVTKDDRTRSILKKSPAAAAAQRGIQEKAILGSGSAQTSDAAPGGKDAREMKGYLKKWTNYTSGYKLRWFVLEDGVLSYYKHQDDAGSACRGAINMRIAKLYMDPKDKTNFEIQGKSSVKYHLKANHVVEAKRWFWALNNAIQWTKDEAKETERQKQRREEMLRQAKAGQKPQLADGSQELGTAESSRLGGKGLAPATAVGVPLTASSSRVSFQGSTFGDEEGSMYDSYEPSAADKEPGRSVRGAQTTTIAGDLDDEDEYGDDASDHEMQPLSKDAFDITAHSASLQLRLLAQVSAALQAEGSKDRAVAMSDPTVKQALSTYESAVASLQGLVGDLLKISRDRDAYWQYRLDREADVRRLWEDSMARVAKEQEELEGRIGESEEKRKRTKRALKEALEGGPESTAPSGGASQDEDQIAATLDKVQLDRKGSARPRTKSIGFRDPARKKSTIADLTNLSDSDSDEDEEFFDAVDAGEVEVVDVMPPSSPPPLAEDHTKVEEPSDDGGLRGEKLAGIKASFKGYEDPVRKRFKMEADNRPKISLWAISFNEPTSLLQRVTEDMEYTDLLDTAADRTDPTERMVYVAAFAASEYASTIGRVAKPFNPLLGETYEYVRPDKGYRFFIEQVSHHPPIGAAWAEAPKWDYYGESAVKSKFYGKSFDINPLGTWFLKLRPATGGEELYTWKKVTSSVIGIITGSPTVDNYGPMEIKNWTTGEVCTLDFKPRGWKVSSAYQVNGKVTGKDGKTKWSIGGRWNDKIYARLTPGFEDSELKPGQSHEPGSNQAFLVWEAHPRPPNIPFNLTPFVVTFQNLPSNLRPYLPPTDTRLRPDQRAMEDGEYDVAATEKNRLEEKQRAKRRDREGKGEEFTPKWFSKGRCEITGEEYWVTNGRYWKVRDDVGRGGGRWAQVGVDDIFGKDEGEKR</sequence>
<feature type="region of interest" description="Disordered" evidence="8">
    <location>
        <begin position="550"/>
        <end position="608"/>
    </location>
</feature>
<dbReference type="PROSITE" id="PS50297">
    <property type="entry name" value="ANK_REP_REGION"/>
    <property type="match status" value="2"/>
</dbReference>
<evidence type="ECO:0000259" key="9">
    <source>
        <dbReference type="PROSITE" id="PS50003"/>
    </source>
</evidence>
<evidence type="ECO:0000256" key="8">
    <source>
        <dbReference type="SAM" id="MobiDB-lite"/>
    </source>
</evidence>
<dbReference type="PROSITE" id="PS50003">
    <property type="entry name" value="PH_DOMAIN"/>
    <property type="match status" value="1"/>
</dbReference>
<feature type="region of interest" description="Disordered" evidence="8">
    <location>
        <begin position="487"/>
        <end position="533"/>
    </location>
</feature>
<dbReference type="SUPFAM" id="SSF144000">
    <property type="entry name" value="Oxysterol-binding protein-like"/>
    <property type="match status" value="1"/>
</dbReference>
<dbReference type="GO" id="GO:0006897">
    <property type="term" value="P:endocytosis"/>
    <property type="evidence" value="ECO:0007669"/>
    <property type="project" value="TreeGrafter"/>
</dbReference>
<name>A0A8H3IUL3_9LECA</name>
<dbReference type="Pfam" id="PF12796">
    <property type="entry name" value="Ank_2"/>
    <property type="match status" value="1"/>
</dbReference>
<dbReference type="Pfam" id="PF01237">
    <property type="entry name" value="Oxysterol_BP"/>
    <property type="match status" value="1"/>
</dbReference>
<feature type="region of interest" description="Disordered" evidence="8">
    <location>
        <begin position="710"/>
        <end position="783"/>
    </location>
</feature>
<evidence type="ECO:0000256" key="2">
    <source>
        <dbReference type="ARBA" id="ARBA00022448"/>
    </source>
</evidence>
<dbReference type="SUPFAM" id="SSF48403">
    <property type="entry name" value="Ankyrin repeat"/>
    <property type="match status" value="1"/>
</dbReference>
<dbReference type="InterPro" id="IPR037239">
    <property type="entry name" value="OSBP_sf"/>
</dbReference>
<dbReference type="SMART" id="SM00248">
    <property type="entry name" value="ANK"/>
    <property type="match status" value="3"/>
</dbReference>
<keyword evidence="2" id="KW-0813">Transport</keyword>
<feature type="repeat" description="ANK" evidence="6">
    <location>
        <begin position="301"/>
        <end position="333"/>
    </location>
</feature>
<dbReference type="InterPro" id="IPR002110">
    <property type="entry name" value="Ankyrin_rpt"/>
</dbReference>
<evidence type="ECO:0000313" key="10">
    <source>
        <dbReference type="EMBL" id="CAF9928595.1"/>
    </source>
</evidence>
<dbReference type="Gene3D" id="3.30.70.3490">
    <property type="match status" value="1"/>
</dbReference>
<feature type="domain" description="PH" evidence="9">
    <location>
        <begin position="387"/>
        <end position="482"/>
    </location>
</feature>
<feature type="compositionally biased region" description="Basic and acidic residues" evidence="8">
    <location>
        <begin position="710"/>
        <end position="736"/>
    </location>
</feature>
<dbReference type="Proteomes" id="UP000664534">
    <property type="component" value="Unassembled WGS sequence"/>
</dbReference>
<dbReference type="Pfam" id="PF00023">
    <property type="entry name" value="Ank"/>
    <property type="match status" value="1"/>
</dbReference>
<dbReference type="GO" id="GO:0006869">
    <property type="term" value="P:lipid transport"/>
    <property type="evidence" value="ECO:0007669"/>
    <property type="project" value="UniProtKB-KW"/>
</dbReference>
<dbReference type="CDD" id="cd13292">
    <property type="entry name" value="PH_Osh1p_Osh2p_yeast"/>
    <property type="match status" value="1"/>
</dbReference>
<feature type="region of interest" description="Disordered" evidence="8">
    <location>
        <begin position="1"/>
        <end position="85"/>
    </location>
</feature>
<reference evidence="10" key="1">
    <citation type="submission" date="2021-03" db="EMBL/GenBank/DDBJ databases">
        <authorList>
            <person name="Tagirdzhanova G."/>
        </authorList>
    </citation>
    <scope>NUCLEOTIDE SEQUENCE</scope>
</reference>
<feature type="repeat" description="ANK" evidence="6">
    <location>
        <begin position="194"/>
        <end position="216"/>
    </location>
</feature>
<comment type="similarity">
    <text evidence="1 7">Belongs to the OSBP family.</text>
</comment>
<dbReference type="GO" id="GO:0032934">
    <property type="term" value="F:sterol binding"/>
    <property type="evidence" value="ECO:0007669"/>
    <property type="project" value="TreeGrafter"/>
</dbReference>
<dbReference type="Pfam" id="PF00169">
    <property type="entry name" value="PH"/>
    <property type="match status" value="1"/>
</dbReference>
<dbReference type="FunFam" id="2.30.29.30:FF:000061">
    <property type="entry name" value="Oxysterol binding protein 1"/>
    <property type="match status" value="1"/>
</dbReference>
<keyword evidence="5" id="KW-0446">Lipid-binding</keyword>
<evidence type="ECO:0000313" key="11">
    <source>
        <dbReference type="Proteomes" id="UP000664534"/>
    </source>
</evidence>
<dbReference type="SUPFAM" id="SSF50729">
    <property type="entry name" value="PH domain-like"/>
    <property type="match status" value="1"/>
</dbReference>
<comment type="caution">
    <text evidence="10">The sequence shown here is derived from an EMBL/GenBank/DDBJ whole genome shotgun (WGS) entry which is preliminary data.</text>
</comment>
<dbReference type="Gene3D" id="1.25.40.20">
    <property type="entry name" value="Ankyrin repeat-containing domain"/>
    <property type="match status" value="2"/>
</dbReference>
<evidence type="ECO:0000256" key="1">
    <source>
        <dbReference type="ARBA" id="ARBA00008842"/>
    </source>
</evidence>
<dbReference type="PANTHER" id="PTHR10972:SF205">
    <property type="entry name" value="OXYSTEROL-BINDING PROTEIN 1"/>
    <property type="match status" value="1"/>
</dbReference>
<feature type="compositionally biased region" description="Basic and acidic residues" evidence="8">
    <location>
        <begin position="1162"/>
        <end position="1172"/>
    </location>
</feature>
<dbReference type="AlphaFoldDB" id="A0A8H3IUL3"/>
<dbReference type="SMART" id="SM00233">
    <property type="entry name" value="PH"/>
    <property type="match status" value="1"/>
</dbReference>
<dbReference type="GO" id="GO:0034727">
    <property type="term" value="P:piecemeal microautophagy of the nucleus"/>
    <property type="evidence" value="ECO:0007669"/>
    <property type="project" value="TreeGrafter"/>
</dbReference>
<protein>
    <recommendedName>
        <fullName evidence="9">PH domain-containing protein</fullName>
    </recommendedName>
</protein>
<dbReference type="GO" id="GO:0097038">
    <property type="term" value="C:perinuclear endoplasmic reticulum"/>
    <property type="evidence" value="ECO:0007669"/>
    <property type="project" value="TreeGrafter"/>
</dbReference>
<dbReference type="FunFam" id="2.40.160.120:FF:000008">
    <property type="entry name" value="Oxysterol binding protein (Osh1)"/>
    <property type="match status" value="1"/>
</dbReference>
<dbReference type="InterPro" id="IPR001849">
    <property type="entry name" value="PH_domain"/>
</dbReference>
<feature type="compositionally biased region" description="Basic and acidic residues" evidence="8">
    <location>
        <begin position="1180"/>
        <end position="1204"/>
    </location>
</feature>
<feature type="compositionally biased region" description="Acidic residues" evidence="8">
    <location>
        <begin position="592"/>
        <end position="602"/>
    </location>
</feature>
<dbReference type="PROSITE" id="PS01013">
    <property type="entry name" value="OSBP"/>
    <property type="match status" value="1"/>
</dbReference>
<dbReference type="InterPro" id="IPR011993">
    <property type="entry name" value="PH-like_dom_sf"/>
</dbReference>
<dbReference type="FunFam" id="1.25.40.20:FF:000281">
    <property type="entry name" value="Oxysterol binding protein (Osh1)"/>
    <property type="match status" value="1"/>
</dbReference>
<dbReference type="GO" id="GO:0005829">
    <property type="term" value="C:cytosol"/>
    <property type="evidence" value="ECO:0007669"/>
    <property type="project" value="TreeGrafter"/>
</dbReference>
<dbReference type="GO" id="GO:0005886">
    <property type="term" value="C:plasma membrane"/>
    <property type="evidence" value="ECO:0007669"/>
    <property type="project" value="TreeGrafter"/>
</dbReference>
<feature type="compositionally biased region" description="Basic and acidic residues" evidence="8">
    <location>
        <begin position="487"/>
        <end position="503"/>
    </location>
</feature>
<organism evidence="10 11">
    <name type="scientific">Imshaugia aleurites</name>
    <dbReference type="NCBI Taxonomy" id="172621"/>
    <lineage>
        <taxon>Eukaryota</taxon>
        <taxon>Fungi</taxon>
        <taxon>Dikarya</taxon>
        <taxon>Ascomycota</taxon>
        <taxon>Pezizomycotina</taxon>
        <taxon>Lecanoromycetes</taxon>
        <taxon>OSLEUM clade</taxon>
        <taxon>Lecanoromycetidae</taxon>
        <taxon>Lecanorales</taxon>
        <taxon>Lecanorineae</taxon>
        <taxon>Parmeliaceae</taxon>
        <taxon>Imshaugia</taxon>
    </lineage>
</organism>
<dbReference type="InterPro" id="IPR036770">
    <property type="entry name" value="Ankyrin_rpt-contain_sf"/>
</dbReference>
<feature type="compositionally biased region" description="Basic and acidic residues" evidence="8">
    <location>
        <begin position="831"/>
        <end position="848"/>
    </location>
</feature>
<dbReference type="Gene3D" id="2.30.29.30">
    <property type="entry name" value="Pleckstrin-homology domain (PH domain)/Phosphotyrosine-binding domain (PTB)"/>
    <property type="match status" value="1"/>
</dbReference>
<dbReference type="EMBL" id="CAJPDT010000050">
    <property type="protein sequence ID" value="CAF9928595.1"/>
    <property type="molecule type" value="Genomic_DNA"/>
</dbReference>
<keyword evidence="3" id="KW-0597">Phosphoprotein</keyword>
<gene>
    <name evidence="10" type="ORF">IMSHALPRED_007695</name>
</gene>
<evidence type="ECO:0000256" key="5">
    <source>
        <dbReference type="ARBA" id="ARBA00023121"/>
    </source>
</evidence>
<keyword evidence="4" id="KW-0445">Lipid transport</keyword>
<evidence type="ECO:0000256" key="3">
    <source>
        <dbReference type="ARBA" id="ARBA00022553"/>
    </source>
</evidence>
<keyword evidence="11" id="KW-1185">Reference proteome</keyword>
<dbReference type="Gene3D" id="2.40.160.120">
    <property type="match status" value="1"/>
</dbReference>
<dbReference type="OrthoDB" id="1854502at2759"/>
<dbReference type="GO" id="GO:0006887">
    <property type="term" value="P:exocytosis"/>
    <property type="evidence" value="ECO:0007669"/>
    <property type="project" value="TreeGrafter"/>
</dbReference>
<evidence type="ECO:0000256" key="6">
    <source>
        <dbReference type="PROSITE-ProRule" id="PRU00023"/>
    </source>
</evidence>
<dbReference type="GO" id="GO:0030011">
    <property type="term" value="P:maintenance of cell polarity"/>
    <property type="evidence" value="ECO:0007669"/>
    <property type="project" value="TreeGrafter"/>
</dbReference>
<dbReference type="PROSITE" id="PS50088">
    <property type="entry name" value="ANK_REPEAT"/>
    <property type="match status" value="2"/>
</dbReference>
<feature type="region of interest" description="Disordered" evidence="8">
    <location>
        <begin position="825"/>
        <end position="848"/>
    </location>
</feature>